<accession>A0ABN9RJV8</accession>
<dbReference type="EMBL" id="CAUYUJ010006326">
    <property type="protein sequence ID" value="CAK0816991.1"/>
    <property type="molecule type" value="Genomic_DNA"/>
</dbReference>
<gene>
    <name evidence="1" type="ORF">PCOR1329_LOCUS19721</name>
</gene>
<name>A0ABN9RJV8_9DINO</name>
<feature type="non-terminal residue" evidence="1">
    <location>
        <position position="1"/>
    </location>
</feature>
<dbReference type="Proteomes" id="UP001189429">
    <property type="component" value="Unassembled WGS sequence"/>
</dbReference>
<organism evidence="1 2">
    <name type="scientific">Prorocentrum cordatum</name>
    <dbReference type="NCBI Taxonomy" id="2364126"/>
    <lineage>
        <taxon>Eukaryota</taxon>
        <taxon>Sar</taxon>
        <taxon>Alveolata</taxon>
        <taxon>Dinophyceae</taxon>
        <taxon>Prorocentrales</taxon>
        <taxon>Prorocentraceae</taxon>
        <taxon>Prorocentrum</taxon>
    </lineage>
</organism>
<proteinExistence type="predicted"/>
<reference evidence="1" key="1">
    <citation type="submission" date="2023-10" db="EMBL/GenBank/DDBJ databases">
        <authorList>
            <person name="Chen Y."/>
            <person name="Shah S."/>
            <person name="Dougan E. K."/>
            <person name="Thang M."/>
            <person name="Chan C."/>
        </authorList>
    </citation>
    <scope>NUCLEOTIDE SEQUENCE [LARGE SCALE GENOMIC DNA]</scope>
</reference>
<evidence type="ECO:0000313" key="1">
    <source>
        <dbReference type="EMBL" id="CAK0816991.1"/>
    </source>
</evidence>
<keyword evidence="2" id="KW-1185">Reference proteome</keyword>
<comment type="caution">
    <text evidence="1">The sequence shown here is derived from an EMBL/GenBank/DDBJ whole genome shotgun (WGS) entry which is preliminary data.</text>
</comment>
<protein>
    <submittedName>
        <fullName evidence="1">Uncharacterized protein</fullName>
    </submittedName>
</protein>
<sequence length="69" mass="7632">APPAEMIREATRSINAQGLFDWAHATDESSLVMGAKKDDQYWARHRANCMRTAALGGHAPQTRCFETGQ</sequence>
<feature type="non-terminal residue" evidence="1">
    <location>
        <position position="69"/>
    </location>
</feature>
<evidence type="ECO:0000313" key="2">
    <source>
        <dbReference type="Proteomes" id="UP001189429"/>
    </source>
</evidence>